<keyword evidence="1" id="KW-1133">Transmembrane helix</keyword>
<keyword evidence="1" id="KW-0472">Membrane</keyword>
<accession>A0ABV6IZ11</accession>
<keyword evidence="1" id="KW-0812">Transmembrane</keyword>
<name>A0ABV6IZ11_9PROT</name>
<protein>
    <recommendedName>
        <fullName evidence="4">Acyltransferase 3 domain-containing protein</fullName>
    </recommendedName>
</protein>
<evidence type="ECO:0000313" key="2">
    <source>
        <dbReference type="EMBL" id="MFC0388522.1"/>
    </source>
</evidence>
<evidence type="ECO:0000256" key="1">
    <source>
        <dbReference type="SAM" id="Phobius"/>
    </source>
</evidence>
<sequence>MPNRRSRPNRRQPANHRAAALIALQPDRIDWIDTVKGIVLLVICHSTHSTIQGLIYLYHMPLFFVAAGMLFRPAPPPPMC</sequence>
<keyword evidence="3" id="KW-1185">Reference proteome</keyword>
<proteinExistence type="predicted"/>
<feature type="transmembrane region" description="Helical" evidence="1">
    <location>
        <begin position="55"/>
        <end position="74"/>
    </location>
</feature>
<reference evidence="2 3" key="1">
    <citation type="submission" date="2024-09" db="EMBL/GenBank/DDBJ databases">
        <authorList>
            <person name="Sun Q."/>
            <person name="Mori K."/>
        </authorList>
    </citation>
    <scope>NUCLEOTIDE SEQUENCE [LARGE SCALE GENOMIC DNA]</scope>
    <source>
        <strain evidence="2 3">CCM 7468</strain>
    </source>
</reference>
<dbReference type="EMBL" id="JBHLVZ010000084">
    <property type="protein sequence ID" value="MFC0388522.1"/>
    <property type="molecule type" value="Genomic_DNA"/>
</dbReference>
<dbReference type="RefSeq" id="WP_377055019.1">
    <property type="nucleotide sequence ID" value="NZ_JBHLVZ010000084.1"/>
</dbReference>
<evidence type="ECO:0000313" key="3">
    <source>
        <dbReference type="Proteomes" id="UP001589789"/>
    </source>
</evidence>
<organism evidence="2 3">
    <name type="scientific">Muricoccus vinaceus</name>
    <dbReference type="NCBI Taxonomy" id="424704"/>
    <lineage>
        <taxon>Bacteria</taxon>
        <taxon>Pseudomonadati</taxon>
        <taxon>Pseudomonadota</taxon>
        <taxon>Alphaproteobacteria</taxon>
        <taxon>Acetobacterales</taxon>
        <taxon>Roseomonadaceae</taxon>
        <taxon>Muricoccus</taxon>
    </lineage>
</organism>
<gene>
    <name evidence="2" type="ORF">ACFFIC_23700</name>
</gene>
<comment type="caution">
    <text evidence="2">The sequence shown here is derived from an EMBL/GenBank/DDBJ whole genome shotgun (WGS) entry which is preliminary data.</text>
</comment>
<dbReference type="Proteomes" id="UP001589789">
    <property type="component" value="Unassembled WGS sequence"/>
</dbReference>
<evidence type="ECO:0008006" key="4">
    <source>
        <dbReference type="Google" id="ProtNLM"/>
    </source>
</evidence>